<feature type="compositionally biased region" description="Basic and acidic residues" evidence="1">
    <location>
        <begin position="91"/>
        <end position="101"/>
    </location>
</feature>
<feature type="region of interest" description="Disordered" evidence="1">
    <location>
        <begin position="83"/>
        <end position="120"/>
    </location>
</feature>
<dbReference type="Proteomes" id="UP000095280">
    <property type="component" value="Unplaced"/>
</dbReference>
<dbReference type="WBParaSite" id="maker-uti_cns_0007783-snap-gene-0.3-mRNA-1">
    <property type="protein sequence ID" value="maker-uti_cns_0007783-snap-gene-0.3-mRNA-1"/>
    <property type="gene ID" value="maker-uti_cns_0007783-snap-gene-0.3"/>
</dbReference>
<keyword evidence="2" id="KW-1185">Reference proteome</keyword>
<feature type="compositionally biased region" description="Basic residues" evidence="1">
    <location>
        <begin position="111"/>
        <end position="120"/>
    </location>
</feature>
<protein>
    <submittedName>
        <fullName evidence="3">Pecanex-like protein</fullName>
    </submittedName>
</protein>
<name>A0A1I8HSY6_9PLAT</name>
<reference evidence="3" key="1">
    <citation type="submission" date="2016-11" db="UniProtKB">
        <authorList>
            <consortium name="WormBaseParasite"/>
        </authorList>
    </citation>
    <scope>IDENTIFICATION</scope>
</reference>
<sequence>IFQIPGNHSTSVGFEKFSTKPSAKDWLACHLGAGSSTLNSLDSGSAHCGETNACGNVSTTGWQLERLACRQHHRLRVNPQLLPVPRRLGRRLPDRHADRQAADLLPDPRAAHRPVLRQDG</sequence>
<accession>A0A1I8HSY6</accession>
<organism evidence="2 3">
    <name type="scientific">Macrostomum lignano</name>
    <dbReference type="NCBI Taxonomy" id="282301"/>
    <lineage>
        <taxon>Eukaryota</taxon>
        <taxon>Metazoa</taxon>
        <taxon>Spiralia</taxon>
        <taxon>Lophotrochozoa</taxon>
        <taxon>Platyhelminthes</taxon>
        <taxon>Rhabditophora</taxon>
        <taxon>Macrostomorpha</taxon>
        <taxon>Macrostomida</taxon>
        <taxon>Macrostomidae</taxon>
        <taxon>Macrostomum</taxon>
    </lineage>
</organism>
<evidence type="ECO:0000256" key="1">
    <source>
        <dbReference type="SAM" id="MobiDB-lite"/>
    </source>
</evidence>
<proteinExistence type="predicted"/>
<evidence type="ECO:0000313" key="3">
    <source>
        <dbReference type="WBParaSite" id="maker-uti_cns_0007783-snap-gene-0.3-mRNA-1"/>
    </source>
</evidence>
<evidence type="ECO:0000313" key="2">
    <source>
        <dbReference type="Proteomes" id="UP000095280"/>
    </source>
</evidence>
<dbReference type="AlphaFoldDB" id="A0A1I8HSY6"/>